<sequence>MARIHLHLESPAPGAFIMDAVSFKKSLDGNLLYNESFEIYTGTNGIADGWTGYWHGAAGEYKVISSPVVSGNQAQQISMAGLGGLYQEVAVTGNSTYEIKGRVNITALSSGKVQLVVLYYDAAGKLLRDERSGETSLTNAWTTIGGLTTAPGNAVMARIHLHLESTAPGAFIMDAVSFKKSLDGNLLYNENFEIYTGKNGIADGWTRYGAAGDFKVVTTPVVSGSRAQQVSMAGLGGIYQEVAITGNSTYEIKGLVNITALSSGKVQMVVQYYDASGNLLSDVRPAETGLTNTWTTIGGITTAPGNAVMARIHLHLESPAPGAFIMDAVSFKKS</sequence>
<evidence type="ECO:0000313" key="3">
    <source>
        <dbReference type="EMBL" id="KEQ25449.1"/>
    </source>
</evidence>
<protein>
    <recommendedName>
        <fullName evidence="2">CBM-cenC domain-containing protein</fullName>
    </recommendedName>
</protein>
<dbReference type="eggNOG" id="ENOG503060R">
    <property type="taxonomic scope" value="Bacteria"/>
</dbReference>
<organism evidence="3 4">
    <name type="scientific">Paenibacillus tyrfis</name>
    <dbReference type="NCBI Taxonomy" id="1501230"/>
    <lineage>
        <taxon>Bacteria</taxon>
        <taxon>Bacillati</taxon>
        <taxon>Bacillota</taxon>
        <taxon>Bacilli</taxon>
        <taxon>Bacillales</taxon>
        <taxon>Paenibacillaceae</taxon>
        <taxon>Paenibacillus</taxon>
    </lineage>
</organism>
<evidence type="ECO:0000256" key="1">
    <source>
        <dbReference type="ARBA" id="ARBA00022801"/>
    </source>
</evidence>
<dbReference type="EMBL" id="JNVM01000010">
    <property type="protein sequence ID" value="KEQ25449.1"/>
    <property type="molecule type" value="Genomic_DNA"/>
</dbReference>
<dbReference type="Pfam" id="PF02018">
    <property type="entry name" value="CBM_4_9"/>
    <property type="match status" value="1"/>
</dbReference>
<keyword evidence="4" id="KW-1185">Reference proteome</keyword>
<comment type="caution">
    <text evidence="3">The sequence shown here is derived from an EMBL/GenBank/DDBJ whole genome shotgun (WGS) entry which is preliminary data.</text>
</comment>
<keyword evidence="1" id="KW-0378">Hydrolase</keyword>
<dbReference type="InterPro" id="IPR008979">
    <property type="entry name" value="Galactose-bd-like_sf"/>
</dbReference>
<gene>
    <name evidence="3" type="ORF">ET33_01630</name>
</gene>
<evidence type="ECO:0000313" key="4">
    <source>
        <dbReference type="Proteomes" id="UP000028123"/>
    </source>
</evidence>
<reference evidence="3 4" key="1">
    <citation type="submission" date="2014-06" db="EMBL/GenBank/DDBJ databases">
        <title>Draft genome sequence of Paenibacillus sp. MSt1.</title>
        <authorList>
            <person name="Aw Y.K."/>
            <person name="Ong K.S."/>
            <person name="Gan H.M."/>
            <person name="Lee S.M."/>
        </authorList>
    </citation>
    <scope>NUCLEOTIDE SEQUENCE [LARGE SCALE GENOMIC DNA]</scope>
    <source>
        <strain evidence="3 4">MSt1</strain>
    </source>
</reference>
<dbReference type="GO" id="GO:0016798">
    <property type="term" value="F:hydrolase activity, acting on glycosyl bonds"/>
    <property type="evidence" value="ECO:0007669"/>
    <property type="project" value="InterPro"/>
</dbReference>
<name>A0A081P426_9BACL</name>
<evidence type="ECO:0000259" key="2">
    <source>
        <dbReference type="Pfam" id="PF02018"/>
    </source>
</evidence>
<dbReference type="Proteomes" id="UP000028123">
    <property type="component" value="Unassembled WGS sequence"/>
</dbReference>
<feature type="domain" description="CBM-cenC" evidence="2">
    <location>
        <begin position="184"/>
        <end position="317"/>
    </location>
</feature>
<dbReference type="AlphaFoldDB" id="A0A081P426"/>
<dbReference type="InterPro" id="IPR003305">
    <property type="entry name" value="CenC_carb-bd"/>
</dbReference>
<dbReference type="SUPFAM" id="SSF49785">
    <property type="entry name" value="Galactose-binding domain-like"/>
    <property type="match status" value="2"/>
</dbReference>
<dbReference type="Gene3D" id="2.60.120.260">
    <property type="entry name" value="Galactose-binding domain-like"/>
    <property type="match status" value="2"/>
</dbReference>
<proteinExistence type="predicted"/>
<accession>A0A081P426</accession>